<dbReference type="InterPro" id="IPR011990">
    <property type="entry name" value="TPR-like_helical_dom_sf"/>
</dbReference>
<dbReference type="SUPFAM" id="SSF48452">
    <property type="entry name" value="TPR-like"/>
    <property type="match status" value="1"/>
</dbReference>
<dbReference type="PROSITE" id="PS51257">
    <property type="entry name" value="PROKAR_LIPOPROTEIN"/>
    <property type="match status" value="1"/>
</dbReference>
<dbReference type="AlphaFoldDB" id="I3ZZQ8"/>
<dbReference type="HOGENOM" id="CLU_025928_1_0_10"/>
<dbReference type="eggNOG" id="COG0521">
    <property type="taxonomic scope" value="Bacteria"/>
</dbReference>
<dbReference type="EMBL" id="CP003283">
    <property type="protein sequence ID" value="AFL97192.1"/>
    <property type="molecule type" value="Genomic_DNA"/>
</dbReference>
<dbReference type="Pfam" id="PF12771">
    <property type="entry name" value="SusD-like_2"/>
    <property type="match status" value="1"/>
</dbReference>
<accession>I3ZZQ8</accession>
<organism evidence="1 2">
    <name type="scientific">Ornithobacterium rhinotracheale (strain ATCC 51463 / DSM 15997 / CCUG 23171 / CIP 104009 / LMG 9086)</name>
    <dbReference type="NCBI Taxonomy" id="867902"/>
    <lineage>
        <taxon>Bacteria</taxon>
        <taxon>Pseudomonadati</taxon>
        <taxon>Bacteroidota</taxon>
        <taxon>Flavobacteriia</taxon>
        <taxon>Flavobacteriales</taxon>
        <taxon>Weeksellaceae</taxon>
        <taxon>Ornithobacterium</taxon>
    </lineage>
</organism>
<name>I3ZZQ8_ORNRL</name>
<dbReference type="Proteomes" id="UP000006051">
    <property type="component" value="Chromosome"/>
</dbReference>
<dbReference type="STRING" id="867902.Ornrh_1000"/>
<evidence type="ECO:0000313" key="1">
    <source>
        <dbReference type="EMBL" id="AFL97192.1"/>
    </source>
</evidence>
<sequence length="483" mass="54530">MKNIFKTSIIIGFASILFTGCEKDWLDVNKNPNKTDKTSPGSLFLGASVDWSANRMGGDGYIPIGFMNQTISTGGNDGWGYVDVYDISPYSLGNTWKVFYATAGANFKEAIKVAHKNNKPNEEAQAKIAFAGLMYDCTTIFGDVPYKEAWIEEINYPKFDSQKDILDDLLRLLKEATTQIDKGDGNKIDQHDLYYKGDLDKWTALANSLRLKIAMLMVDKDPSKQQVIAEVLKTPLVVESSQDFKLPFFDVPGNKNPFYRIVEKYMNGINSEFYAPESVLSLMKPLNDPRIPYYYEKGTKATEYFGVNVDAEKASKEKYAMINMKNIGRANTADVILSSSEINLLIAEAYARGLGVGKDLEKAQQFFNKGIKQSLQEANVPSSEQDKFLDTESLNLKKATDVLDVIHTQQYINFASRPLDAWTQMRRSGPKGKEIPKLTTPILSPFPKGEIARRWQYSPDELTANKFAPRIVPQMWEPMWFDE</sequence>
<dbReference type="RefSeq" id="WP_014790793.1">
    <property type="nucleotide sequence ID" value="NC_018016.1"/>
</dbReference>
<dbReference type="GeneID" id="71569284"/>
<dbReference type="KEGG" id="orh:Ornrh_1000"/>
<protein>
    <recommendedName>
        <fullName evidence="3">SusD/RagB family nutrient-binding outer membrane lipoprotein</fullName>
    </recommendedName>
</protein>
<dbReference type="Gene3D" id="1.25.40.390">
    <property type="match status" value="1"/>
</dbReference>
<dbReference type="PATRIC" id="fig|867902.3.peg.988"/>
<evidence type="ECO:0008006" key="3">
    <source>
        <dbReference type="Google" id="ProtNLM"/>
    </source>
</evidence>
<dbReference type="InterPro" id="IPR041662">
    <property type="entry name" value="SusD-like_2"/>
</dbReference>
<proteinExistence type="predicted"/>
<reference evidence="1 2" key="1">
    <citation type="submission" date="2012-06" db="EMBL/GenBank/DDBJ databases">
        <title>The complete genome of Ornithobacterium rhinotracheale DSM 15997.</title>
        <authorList>
            <consortium name="US DOE Joint Genome Institute (JGI-PGF)"/>
            <person name="Lucas S."/>
            <person name="Copeland A."/>
            <person name="Lapidus A."/>
            <person name="Goodwin L."/>
            <person name="Pitluck S."/>
            <person name="Peters L."/>
            <person name="Mikhailova N."/>
            <person name="Teshima H."/>
            <person name="Kyrpides N."/>
            <person name="Mavromatis K."/>
            <person name="Pagani I."/>
            <person name="Ivanova N."/>
            <person name="Ovchinnikova G."/>
            <person name="Zeytun A."/>
            <person name="Detter J.C."/>
            <person name="Han C."/>
            <person name="Land M."/>
            <person name="Hauser L."/>
            <person name="Markowitz V."/>
            <person name="Cheng J.-F."/>
            <person name="Hugenholtz P."/>
            <person name="Woyke T."/>
            <person name="Wu D."/>
            <person name="Lang E."/>
            <person name="Kopitz M."/>
            <person name="Brambilla E."/>
            <person name="Klenk H.-P."/>
            <person name="Eisen J.A."/>
        </authorList>
    </citation>
    <scope>NUCLEOTIDE SEQUENCE [LARGE SCALE GENOMIC DNA]</scope>
    <source>
        <strain evidence="2">ATCC 51463 / DSM 15997 / CCUG 23171 / LMG 9086</strain>
    </source>
</reference>
<dbReference type="GeneID" id="97257701"/>
<keyword evidence="2" id="KW-1185">Reference proteome</keyword>
<evidence type="ECO:0000313" key="2">
    <source>
        <dbReference type="Proteomes" id="UP000006051"/>
    </source>
</evidence>
<gene>
    <name evidence="1" type="ordered locus">Ornrh_1000</name>
</gene>